<dbReference type="Proteomes" id="UP000094526">
    <property type="component" value="Unassembled WGS sequence"/>
</dbReference>
<dbReference type="VEuPathDB" id="FungiDB:CLCR_07758"/>
<organism evidence="1 2">
    <name type="scientific">Cladophialophora carrionii</name>
    <dbReference type="NCBI Taxonomy" id="86049"/>
    <lineage>
        <taxon>Eukaryota</taxon>
        <taxon>Fungi</taxon>
        <taxon>Dikarya</taxon>
        <taxon>Ascomycota</taxon>
        <taxon>Pezizomycotina</taxon>
        <taxon>Eurotiomycetes</taxon>
        <taxon>Chaetothyriomycetidae</taxon>
        <taxon>Chaetothyriales</taxon>
        <taxon>Herpotrichiellaceae</taxon>
        <taxon>Cladophialophora</taxon>
    </lineage>
</organism>
<gene>
    <name evidence="1" type="ORF">CLCR_07758</name>
</gene>
<reference evidence="2" key="1">
    <citation type="submission" date="2015-07" db="EMBL/GenBank/DDBJ databases">
        <authorList>
            <person name="Teixeira M.M."/>
            <person name="Souza R.C."/>
            <person name="Almeida L.G."/>
            <person name="Vicente V.A."/>
            <person name="de Hoog S."/>
            <person name="Bocca A.L."/>
            <person name="de Almeida S.R."/>
            <person name="Vasconcelos A.T."/>
            <person name="Felipe M.S."/>
        </authorList>
    </citation>
    <scope>NUCLEOTIDE SEQUENCE [LARGE SCALE GENOMIC DNA]</scope>
    <source>
        <strain evidence="2">KSF</strain>
    </source>
</reference>
<sequence length="127" mass="13978">MVATTLALSDNYAHKRVASSQLSQRRPSKRVRAGLIQRPHMSSLDSLPTEILEQIFLASLNGNLLLAAPRVAVRLSGSEALYRATFALAFFNHALESVLNHLGISLLVPIPEILWTIGDIRSSTKLY</sequence>
<name>A0A1C1CNR3_9EURO</name>
<accession>A0A1C1CNR3</accession>
<protein>
    <submittedName>
        <fullName evidence="1">Uncharacterized protein</fullName>
    </submittedName>
</protein>
<dbReference type="VEuPathDB" id="FungiDB:G647_01367"/>
<proteinExistence type="predicted"/>
<comment type="caution">
    <text evidence="1">The sequence shown here is derived from an EMBL/GenBank/DDBJ whole genome shotgun (WGS) entry which is preliminary data.</text>
</comment>
<dbReference type="AlphaFoldDB" id="A0A1C1CNR3"/>
<evidence type="ECO:0000313" key="2">
    <source>
        <dbReference type="Proteomes" id="UP000094526"/>
    </source>
</evidence>
<evidence type="ECO:0000313" key="1">
    <source>
        <dbReference type="EMBL" id="OCT50113.1"/>
    </source>
</evidence>
<keyword evidence="2" id="KW-1185">Reference proteome</keyword>
<dbReference type="EMBL" id="LGRB01000010">
    <property type="protein sequence ID" value="OCT50113.1"/>
    <property type="molecule type" value="Genomic_DNA"/>
</dbReference>